<feature type="chain" id="PRO_5014144547" evidence="2">
    <location>
        <begin position="20"/>
        <end position="116"/>
    </location>
</feature>
<feature type="signal peptide" evidence="2">
    <location>
        <begin position="1"/>
        <end position="19"/>
    </location>
</feature>
<organism evidence="3 4">
    <name type="scientific">Limosa lapponica baueri</name>
    <dbReference type="NCBI Taxonomy" id="1758121"/>
    <lineage>
        <taxon>Eukaryota</taxon>
        <taxon>Metazoa</taxon>
        <taxon>Chordata</taxon>
        <taxon>Craniata</taxon>
        <taxon>Vertebrata</taxon>
        <taxon>Euteleostomi</taxon>
        <taxon>Archelosauria</taxon>
        <taxon>Archosauria</taxon>
        <taxon>Dinosauria</taxon>
        <taxon>Saurischia</taxon>
        <taxon>Theropoda</taxon>
        <taxon>Coelurosauria</taxon>
        <taxon>Aves</taxon>
        <taxon>Neognathae</taxon>
        <taxon>Neoaves</taxon>
        <taxon>Charadriiformes</taxon>
        <taxon>Scolopacidae</taxon>
        <taxon>Limosa</taxon>
    </lineage>
</organism>
<dbReference type="OrthoDB" id="9119509at2759"/>
<accession>A0A2I0SZL5</accession>
<dbReference type="Proteomes" id="UP000233556">
    <property type="component" value="Unassembled WGS sequence"/>
</dbReference>
<dbReference type="AlphaFoldDB" id="A0A2I0SZL5"/>
<feature type="region of interest" description="Disordered" evidence="1">
    <location>
        <begin position="78"/>
        <end position="116"/>
    </location>
</feature>
<protein>
    <submittedName>
        <fullName evidence="3">Dual specificity protein kinase clk4 isoform x1</fullName>
    </submittedName>
</protein>
<reference evidence="4" key="2">
    <citation type="submission" date="2017-12" db="EMBL/GenBank/DDBJ databases">
        <title>Genome sequence of the Bar-tailed Godwit (Limosa lapponica baueri).</title>
        <authorList>
            <person name="Lima N.C.B."/>
            <person name="Parody-Merino A.M."/>
            <person name="Battley P.F."/>
            <person name="Fidler A.E."/>
            <person name="Prosdocimi F."/>
        </authorList>
    </citation>
    <scope>NUCLEOTIDE SEQUENCE [LARGE SCALE GENOMIC DNA]</scope>
</reference>
<reference evidence="4" key="1">
    <citation type="submission" date="2017-11" db="EMBL/GenBank/DDBJ databases">
        <authorList>
            <person name="Lima N.C."/>
            <person name="Parody-Merino A.M."/>
            <person name="Battley P.F."/>
            <person name="Fidler A.E."/>
            <person name="Prosdocimi F."/>
        </authorList>
    </citation>
    <scope>NUCLEOTIDE SEQUENCE [LARGE SCALE GENOMIC DNA]</scope>
</reference>
<proteinExistence type="predicted"/>
<sequence length="116" mass="14262">MLVVRFTVVSLVLVLNTFSIKFQVKSMPFNLLNVNKRKRSHYLDDRAINERDHHDRRYVEEYRNDFCEVYDHRHYHRDYEKSHHHHYSKSSGRSRKSSHKRKHKRHHCSSHQSHSV</sequence>
<dbReference type="EMBL" id="KZ533477">
    <property type="protein sequence ID" value="PKU26979.1"/>
    <property type="molecule type" value="Genomic_DNA"/>
</dbReference>
<gene>
    <name evidence="3" type="ORF">llap_22717</name>
</gene>
<keyword evidence="3" id="KW-0808">Transferase</keyword>
<keyword evidence="3" id="KW-0418">Kinase</keyword>
<feature type="compositionally biased region" description="Basic residues" evidence="1">
    <location>
        <begin position="82"/>
        <end position="109"/>
    </location>
</feature>
<evidence type="ECO:0000313" key="4">
    <source>
        <dbReference type="Proteomes" id="UP000233556"/>
    </source>
</evidence>
<evidence type="ECO:0000256" key="2">
    <source>
        <dbReference type="SAM" id="SignalP"/>
    </source>
</evidence>
<dbReference type="GO" id="GO:0016301">
    <property type="term" value="F:kinase activity"/>
    <property type="evidence" value="ECO:0007669"/>
    <property type="project" value="UniProtKB-KW"/>
</dbReference>
<name>A0A2I0SZL5_LIMLA</name>
<keyword evidence="2" id="KW-0732">Signal</keyword>
<evidence type="ECO:0000256" key="1">
    <source>
        <dbReference type="SAM" id="MobiDB-lite"/>
    </source>
</evidence>
<evidence type="ECO:0000313" key="3">
    <source>
        <dbReference type="EMBL" id="PKU26979.1"/>
    </source>
</evidence>
<keyword evidence="4" id="KW-1185">Reference proteome</keyword>